<sequence>MAAILIDRIRTALCSGQSAGLPALLEEADAAVTAAKALDTASWKRALDPLLSDEEIAAARKAGEDAAFEAERMAEAAKLLRAALDRFRADEEQDRRQAVYDDAIAKRDAAAEKLKAYPELANAIGAILEEVVAADNAVLMARSQMPNGVAGIADVDTVARGRPSNSLTMQLANIKLPALRHGAPDIWGRNQIGTALVPVFNPEPTDADEAGHYAASDRAGERGASGSARSSVRLVPRSTGEAA</sequence>
<feature type="compositionally biased region" description="Low complexity" evidence="1">
    <location>
        <begin position="214"/>
        <end position="231"/>
    </location>
</feature>
<dbReference type="EMBL" id="VZDO01000021">
    <property type="protein sequence ID" value="KAB0676710.1"/>
    <property type="molecule type" value="Genomic_DNA"/>
</dbReference>
<gene>
    <name evidence="2" type="ORF">F6X38_20635</name>
</gene>
<protein>
    <submittedName>
        <fullName evidence="2">Uncharacterized protein</fullName>
    </submittedName>
</protein>
<evidence type="ECO:0000313" key="2">
    <source>
        <dbReference type="EMBL" id="KAB0676710.1"/>
    </source>
</evidence>
<name>A0A7V7PKY7_9HYPH</name>
<dbReference type="RefSeq" id="WP_150973101.1">
    <property type="nucleotide sequence ID" value="NZ_VZDO01000021.1"/>
</dbReference>
<proteinExistence type="predicted"/>
<evidence type="ECO:0000256" key="1">
    <source>
        <dbReference type="SAM" id="MobiDB-lite"/>
    </source>
</evidence>
<organism evidence="2 3">
    <name type="scientific">Plantimonas leprariae</name>
    <dbReference type="NCBI Taxonomy" id="2615207"/>
    <lineage>
        <taxon>Bacteria</taxon>
        <taxon>Pseudomonadati</taxon>
        <taxon>Pseudomonadota</taxon>
        <taxon>Alphaproteobacteria</taxon>
        <taxon>Hyphomicrobiales</taxon>
        <taxon>Aurantimonadaceae</taxon>
        <taxon>Plantimonas</taxon>
    </lineage>
</organism>
<accession>A0A7V7PKY7</accession>
<comment type="caution">
    <text evidence="2">The sequence shown here is derived from an EMBL/GenBank/DDBJ whole genome shotgun (WGS) entry which is preliminary data.</text>
</comment>
<feature type="region of interest" description="Disordered" evidence="1">
    <location>
        <begin position="201"/>
        <end position="243"/>
    </location>
</feature>
<reference evidence="2 3" key="1">
    <citation type="submission" date="2019-09" db="EMBL/GenBank/DDBJ databases">
        <title>YIM 132180 draft genome.</title>
        <authorList>
            <person name="Zhang K."/>
        </authorList>
    </citation>
    <scope>NUCLEOTIDE SEQUENCE [LARGE SCALE GENOMIC DNA]</scope>
    <source>
        <strain evidence="2 3">YIM 132180</strain>
    </source>
</reference>
<evidence type="ECO:0000313" key="3">
    <source>
        <dbReference type="Proteomes" id="UP000432089"/>
    </source>
</evidence>
<dbReference type="AlphaFoldDB" id="A0A7V7PKY7"/>
<dbReference type="Proteomes" id="UP000432089">
    <property type="component" value="Unassembled WGS sequence"/>
</dbReference>
<keyword evidence="3" id="KW-1185">Reference proteome</keyword>